<dbReference type="Proteomes" id="UP000887578">
    <property type="component" value="Unplaced"/>
</dbReference>
<organism evidence="1 2">
    <name type="scientific">Panagrolaimus davidi</name>
    <dbReference type="NCBI Taxonomy" id="227884"/>
    <lineage>
        <taxon>Eukaryota</taxon>
        <taxon>Metazoa</taxon>
        <taxon>Ecdysozoa</taxon>
        <taxon>Nematoda</taxon>
        <taxon>Chromadorea</taxon>
        <taxon>Rhabditida</taxon>
        <taxon>Tylenchina</taxon>
        <taxon>Panagrolaimomorpha</taxon>
        <taxon>Panagrolaimoidea</taxon>
        <taxon>Panagrolaimidae</taxon>
        <taxon>Panagrolaimus</taxon>
    </lineage>
</organism>
<name>A0A914PYW4_9BILA</name>
<evidence type="ECO:0000313" key="2">
    <source>
        <dbReference type="WBParaSite" id="PDA_v2.g21675.t1"/>
    </source>
</evidence>
<evidence type="ECO:0000313" key="1">
    <source>
        <dbReference type="Proteomes" id="UP000887578"/>
    </source>
</evidence>
<protein>
    <submittedName>
        <fullName evidence="2">Uncharacterized protein</fullName>
    </submittedName>
</protein>
<dbReference type="WBParaSite" id="PDA_v2.g21675.t1">
    <property type="protein sequence ID" value="PDA_v2.g21675.t1"/>
    <property type="gene ID" value="PDA_v2.g21675"/>
</dbReference>
<reference evidence="2" key="1">
    <citation type="submission" date="2022-11" db="UniProtKB">
        <authorList>
            <consortium name="WormBaseParasite"/>
        </authorList>
    </citation>
    <scope>IDENTIFICATION</scope>
</reference>
<proteinExistence type="predicted"/>
<accession>A0A914PYW4</accession>
<dbReference type="AlphaFoldDB" id="A0A914PYW4"/>
<sequence length="183" mass="21792">MSLPLMNFSMENITQYCYTTFENTMTTYDSQQKEEGNYCFIQNEVNISRIACCCMKNPHACTPPHKRDDVNSLYCLAEQSDFYDRILAKDYMERYYKPSCTLTITAWMETDENETFIKFRYTYDATDKKCPDDDMVYMCSSKASQPALFKLLYPKCETFFDLRDNEVRNLYIDFNARIFNETR</sequence>
<keyword evidence="1" id="KW-1185">Reference proteome</keyword>